<evidence type="ECO:0000256" key="6">
    <source>
        <dbReference type="PROSITE-ProRule" id="PRU01363"/>
    </source>
</evidence>
<evidence type="ECO:0000256" key="3">
    <source>
        <dbReference type="ARBA" id="ARBA00022679"/>
    </source>
</evidence>
<evidence type="ECO:0000256" key="2">
    <source>
        <dbReference type="ARBA" id="ARBA00022553"/>
    </source>
</evidence>
<dbReference type="SMART" id="SM00827">
    <property type="entry name" value="PKS_AT"/>
    <property type="match status" value="1"/>
</dbReference>
<dbReference type="InterPro" id="IPR013968">
    <property type="entry name" value="PKS_KR"/>
</dbReference>
<dbReference type="InterPro" id="IPR009081">
    <property type="entry name" value="PP-bd_ACP"/>
</dbReference>
<dbReference type="InterPro" id="IPR020841">
    <property type="entry name" value="PKS_Beta-ketoAc_synthase_dom"/>
</dbReference>
<dbReference type="PANTHER" id="PTHR43775">
    <property type="entry name" value="FATTY ACID SYNTHASE"/>
    <property type="match status" value="1"/>
</dbReference>
<dbReference type="SUPFAM" id="SSF51735">
    <property type="entry name" value="NAD(P)-binding Rossmann-fold domains"/>
    <property type="match status" value="1"/>
</dbReference>
<keyword evidence="3" id="KW-0808">Transferase</keyword>
<evidence type="ECO:0000313" key="11">
    <source>
        <dbReference type="Proteomes" id="UP000245768"/>
    </source>
</evidence>
<dbReference type="Pfam" id="PF00550">
    <property type="entry name" value="PP-binding"/>
    <property type="match status" value="1"/>
</dbReference>
<dbReference type="Gene3D" id="3.40.50.720">
    <property type="entry name" value="NAD(P)-binding Rossmann-like Domain"/>
    <property type="match status" value="1"/>
</dbReference>
<feature type="domain" description="PKS/mFAS DH" evidence="9">
    <location>
        <begin position="899"/>
        <end position="1194"/>
    </location>
</feature>
<dbReference type="InterPro" id="IPR049900">
    <property type="entry name" value="PKS_mFAS_DH"/>
</dbReference>
<evidence type="ECO:0000256" key="5">
    <source>
        <dbReference type="ARBA" id="ARBA00023268"/>
    </source>
</evidence>
<dbReference type="InterPro" id="IPR001031">
    <property type="entry name" value="Thioesterase"/>
</dbReference>
<dbReference type="SUPFAM" id="SSF53474">
    <property type="entry name" value="alpha/beta-Hydrolases"/>
    <property type="match status" value="1"/>
</dbReference>
<dbReference type="InterPro" id="IPR013217">
    <property type="entry name" value="Methyltransf_12"/>
</dbReference>
<gene>
    <name evidence="10" type="ORF">FA10DRAFT_297659</name>
</gene>
<dbReference type="InterPro" id="IPR016035">
    <property type="entry name" value="Acyl_Trfase/lysoPLipase"/>
</dbReference>
<dbReference type="Gene3D" id="1.10.1200.10">
    <property type="entry name" value="ACP-like"/>
    <property type="match status" value="1"/>
</dbReference>
<feature type="region of interest" description="N-terminal hotdog fold" evidence="6">
    <location>
        <begin position="899"/>
        <end position="1035"/>
    </location>
</feature>
<dbReference type="Pfam" id="PF08242">
    <property type="entry name" value="Methyltransf_12"/>
    <property type="match status" value="1"/>
</dbReference>
<dbReference type="GeneID" id="37046446"/>
<dbReference type="SMART" id="SM00825">
    <property type="entry name" value="PKS_KS"/>
    <property type="match status" value="1"/>
</dbReference>
<reference evidence="10 11" key="1">
    <citation type="journal article" date="2018" name="Mol. Biol. Evol.">
        <title>Broad Genomic Sampling Reveals a Smut Pathogenic Ancestry of the Fungal Clade Ustilaginomycotina.</title>
        <authorList>
            <person name="Kijpornyongpan T."/>
            <person name="Mondo S.J."/>
            <person name="Barry K."/>
            <person name="Sandor L."/>
            <person name="Lee J."/>
            <person name="Lipzen A."/>
            <person name="Pangilinan J."/>
            <person name="LaButti K."/>
            <person name="Hainaut M."/>
            <person name="Henrissat B."/>
            <person name="Grigoriev I.V."/>
            <person name="Spatafora J.W."/>
            <person name="Aime M.C."/>
        </authorList>
    </citation>
    <scope>NUCLEOTIDE SEQUENCE [LARGE SCALE GENOMIC DNA]</scope>
    <source>
        <strain evidence="10 11">MCA 4198</strain>
    </source>
</reference>
<dbReference type="InterPro" id="IPR050091">
    <property type="entry name" value="PKS_NRPS_Biosynth_Enz"/>
</dbReference>
<dbReference type="GO" id="GO:0044550">
    <property type="term" value="P:secondary metabolite biosynthetic process"/>
    <property type="evidence" value="ECO:0007669"/>
    <property type="project" value="UniProtKB-ARBA"/>
</dbReference>
<keyword evidence="1" id="KW-0596">Phosphopantetheine</keyword>
<dbReference type="InterPro" id="IPR036736">
    <property type="entry name" value="ACP-like_sf"/>
</dbReference>
<dbReference type="Gene3D" id="3.40.50.150">
    <property type="entry name" value="Vaccinia Virus protein VP39"/>
    <property type="match status" value="1"/>
</dbReference>
<dbReference type="PROSITE" id="PS00606">
    <property type="entry name" value="KS3_1"/>
    <property type="match status" value="1"/>
</dbReference>
<dbReference type="Pfam" id="PF00975">
    <property type="entry name" value="Thioesterase"/>
    <property type="match status" value="1"/>
</dbReference>
<dbReference type="SMART" id="SM00826">
    <property type="entry name" value="PKS_DH"/>
    <property type="match status" value="1"/>
</dbReference>
<keyword evidence="11" id="KW-1185">Reference proteome</keyword>
<dbReference type="InterPro" id="IPR016036">
    <property type="entry name" value="Malonyl_transacylase_ACP-bd"/>
</dbReference>
<evidence type="ECO:0000259" key="7">
    <source>
        <dbReference type="PROSITE" id="PS50075"/>
    </source>
</evidence>
<dbReference type="Gene3D" id="3.40.50.1820">
    <property type="entry name" value="alpha/beta hydrolase"/>
    <property type="match status" value="1"/>
</dbReference>
<sequence length="2557" mass="277976">MSQAVAIVGVACEIPSGSQDGNLDFGAFGDFLERGGCSIDKIPDARFPLDGNKVGRGPGQAWTDRGSILAGFDTFDHRAFGISTAEARRMTPQTRKLIEVTYRALQDSSVETTTMGVFVGGSQVRQKPLHEPEFSADAHHQTGQCDCMLANRLSFVFDARGPSFNTDTACSASATAMHLACEALARGECESAVVASANHLATVEDHIGFSQLTVLSPDGRCSALSEDANGYVRGEAVVSIVLKPLDAARRDGDRIYGTILGTALNSNGATAAGLTSPSEASLRACVAKAWRSAGLEPCQASYVEMHATGTTVGDRIEGASLDVFGGASQSRATPLVVGSVKSNVGHTEFCAFLVSLVKALHILRRGKTFPQICAQRPSKSIAWDRVQAKIASGEPLGASPLIGITASGFGGSNAHVVVGGPEGAAMERRTHGIAGRTRQMAARRDPDDRELQLHLFVVSSLTEAATSQLCHQLESFQPRHGFRAMASTLARRARQNPWATYAVGHSIARAAKRVGRPMPRADAPLAFLFPGQGPQHLHMGRALYRRFSAFRESVLRSDRVYRDAVGRSLIEDDGLFGAQRGALWENDSRWSTLHILPALTVVQVGLVDLLRSLGLRPQAMLAHSAGETAMAYACGAFGAGDDAAWATAAEVAVRLSVIRAGLMAQTEAEGAGMMAVACSPRRASKLMHALSLSLDIAAINGPEAVTLAGKRHTLDSFRAQAVAQDVQCTMLRTNVAAHSSFMEPLRVRLVAQIKDLFTAYGLDEDEIRPQAGIDVFSSTVGEGAFHGPFDCDFWWRNTRNVVQFDDCCRALNRCTPGAAVLELSPHPVLGALLEQQASTSACLPALRRAKSTNDEEACLETDMVAFLSMVGELLCRGQRVDLGSLFGHELPMEDGLPIHTFEKTQLPVQVSKDALAHLRRRRRRLCADSPGLAVSADLFPDLAEHTVNSVSCMPAAGFMAAALETIPGCCELRDMRIHVAMPIPAPGEAPSRLTLDRPPGSNSHFSLVSQSVSGMDNFVETRHVDGRYSVQGASRGEAEDIKAMYSRCPKAVPEHEWLQILDSLVPQLGSNFRRIDGVHVGDDEAIAKVRLPEDRGYLVDPALIDAILHFSIAPCWYPMTAPPNEIYLPKRLVRARFDVGARLTPGDTAYAHVRIRSWSPESVVADCKLLDESGHVVIALDRLLYERNSFAHPSPPDVRLALHWQPVGLTADRPLWEQGDRILEPVAGHADVFRALDTNCLFYIDRAAKELQQRHASVPRHRQRYQEHLLAKSRRARAVVDKVAIPASHAALGDVVERVGPHLAAAAVDELVGVQELFKDDIMTPAYELLGRMDRSFDDAVQSLFRAARAALASGKRTIRVVEAGAGTGQFSRVYGEAWLQRPDALRSVEAEFVVTDISPTLSKQALAEMPASLAAKAAVLDLSNPCPAELGSFDVVLMWGVLHVVADLTRAIENVRSLLVPGGYLIVIDLDNEQMALQNPGAITMDTVMGVFKDWYAYDDGRSHCTMQDHEWRARLQAGGNFHDVSFAKTRSSYMSHIVITAQAGPVQPAAIQQAWQPTQGDEARFHFRQGDEAQLAQWIAEHHDEQQQQPHLVVVAAADDCPAVWGLTRSGRVEHPHLHITAVMVEAGVEDVPSAIDDALRLAPLEPELLVASGGSVQVRRLVSIDGPQPWLLGSSAVDVVSVGDKGEHQATFSCARHQASQGNALVHVVQSVRLGAWTLATGHHGGKHVFGIAWCTDGAPSAITVPETELVEVPLGVDVHSIASATLRCIVAAWSGSRAKVAAVGKGLPSDFQPSDPDLQVLSVIKSADAFGEVMDFEPDLVLFFEDTGRLGLQDCRQLCGRVVDFITKEENPFRSISLRDAVQQSSLQRCPATPPMSQAPDSPSDKVYRHGWQERTPLFDGDASYLIVGGCCSMGLRLAHFMYTRGARHIVCTSRGGGHAFLQRASTSKRDKFYFGWLEQRSDLCFETSAMDAADDAATRQLCADNDFQGAFFLPLALLDKRLKDLTTADFEHVYRPKVRGLEVLMRHLAKEAWLIATSSLSSLPGSQGSANYSAANTWMEDMVAKRPRSVAMLVPSITDAGTFARATAEEKSFSRSRVWVDAACSMDEVLLAMADTLMLLQDGAPSTLFVGRLDLSLLLRFKGATRHLCTHLMNQRILNPHLHGRQENGVSMRSLVAMHLDMEPGEVRDDVALKVYGLDSLSASRLSAAIRKHFAVDVSQLQLLSDANLGRLEALAATAGNHLPLQNRESRELDADECVVSLNNVTDGHALFILHGGGIGIRHFRHWALGLPFPVFGVRETRLSATFCSADEILQYYADQIRRVQPQGPYRLAAFCLGALWAPRLVELLKEQEQTVESLIIIDNSPALLLVPPFTRALERSFLRSDNPFDYIFDDVLRQVEEDAEPAFEPALLAQLRSEEAVPWVASFYHAMDRQLRFALRLLYSHGITDRSPFSADVLAQWLRRALTLPSGQSIPILSISMTNGLLTTRGYRDLDMELKSDMAMSLVSDNVTALCLDGSHYGAFGNSEAETSDASKPLIDACIGHFAPLHS</sequence>
<dbReference type="PROSITE" id="PS52019">
    <property type="entry name" value="PKS_MFAS_DH"/>
    <property type="match status" value="1"/>
</dbReference>
<feature type="region of interest" description="C-terminal hotdog fold" evidence="6">
    <location>
        <begin position="1049"/>
        <end position="1194"/>
    </location>
</feature>
<dbReference type="EMBL" id="KZ819641">
    <property type="protein sequence ID" value="PWN87236.1"/>
    <property type="molecule type" value="Genomic_DNA"/>
</dbReference>
<proteinExistence type="predicted"/>
<feature type="active site" description="Proton acceptor; for dehydratase activity" evidence="6">
    <location>
        <position position="945"/>
    </location>
</feature>
<feature type="domain" description="Carrier" evidence="7">
    <location>
        <begin position="2171"/>
        <end position="2248"/>
    </location>
</feature>
<dbReference type="InterPro" id="IPR036291">
    <property type="entry name" value="NAD(P)-bd_dom_sf"/>
</dbReference>
<dbReference type="SUPFAM" id="SSF53335">
    <property type="entry name" value="S-adenosyl-L-methionine-dependent methyltransferases"/>
    <property type="match status" value="1"/>
</dbReference>
<dbReference type="InterPro" id="IPR018201">
    <property type="entry name" value="Ketoacyl_synth_AS"/>
</dbReference>
<dbReference type="SUPFAM" id="SSF52151">
    <property type="entry name" value="FabD/lysophospholipase-like"/>
    <property type="match status" value="1"/>
</dbReference>
<dbReference type="GO" id="GO:0006633">
    <property type="term" value="P:fatty acid biosynthetic process"/>
    <property type="evidence" value="ECO:0007669"/>
    <property type="project" value="InterPro"/>
</dbReference>
<keyword evidence="2" id="KW-0597">Phosphoprotein</keyword>
<dbReference type="PANTHER" id="PTHR43775:SF37">
    <property type="entry name" value="SI:DKEY-61P9.11"/>
    <property type="match status" value="1"/>
</dbReference>
<dbReference type="SUPFAM" id="SSF53901">
    <property type="entry name" value="Thiolase-like"/>
    <property type="match status" value="1"/>
</dbReference>
<evidence type="ECO:0000256" key="4">
    <source>
        <dbReference type="ARBA" id="ARBA00023026"/>
    </source>
</evidence>
<dbReference type="STRING" id="215250.A0A316YCL4"/>
<dbReference type="InterPro" id="IPR029058">
    <property type="entry name" value="AB_hydrolase_fold"/>
</dbReference>
<dbReference type="OrthoDB" id="416786at2759"/>
<dbReference type="SUPFAM" id="SSF55048">
    <property type="entry name" value="Probable ACP-binding domain of malonyl-CoA ACP transacylase"/>
    <property type="match status" value="1"/>
</dbReference>
<dbReference type="InterPro" id="IPR057326">
    <property type="entry name" value="KR_dom"/>
</dbReference>
<feature type="active site" description="Proton donor; for dehydratase activity" evidence="6">
    <location>
        <position position="1105"/>
    </location>
</feature>
<dbReference type="PROSITE" id="PS50075">
    <property type="entry name" value="CARRIER"/>
    <property type="match status" value="1"/>
</dbReference>
<evidence type="ECO:0000259" key="8">
    <source>
        <dbReference type="PROSITE" id="PS52004"/>
    </source>
</evidence>
<dbReference type="InterPro" id="IPR001227">
    <property type="entry name" value="Ac_transferase_dom_sf"/>
</dbReference>
<feature type="domain" description="Ketosynthase family 3 (KS3)" evidence="8">
    <location>
        <begin position="2"/>
        <end position="420"/>
    </location>
</feature>
<keyword evidence="4" id="KW-0843">Virulence</keyword>
<dbReference type="GO" id="GO:0004315">
    <property type="term" value="F:3-oxoacyl-[acyl-carrier-protein] synthase activity"/>
    <property type="evidence" value="ECO:0007669"/>
    <property type="project" value="InterPro"/>
</dbReference>
<dbReference type="InterPro" id="IPR014031">
    <property type="entry name" value="Ketoacyl_synth_C"/>
</dbReference>
<dbReference type="InterPro" id="IPR014043">
    <property type="entry name" value="Acyl_transferase_dom"/>
</dbReference>
<organism evidence="10 11">
    <name type="scientific">Acaromyces ingoldii</name>
    <dbReference type="NCBI Taxonomy" id="215250"/>
    <lineage>
        <taxon>Eukaryota</taxon>
        <taxon>Fungi</taxon>
        <taxon>Dikarya</taxon>
        <taxon>Basidiomycota</taxon>
        <taxon>Ustilaginomycotina</taxon>
        <taxon>Exobasidiomycetes</taxon>
        <taxon>Exobasidiales</taxon>
        <taxon>Cryptobasidiaceae</taxon>
        <taxon>Acaromyces</taxon>
    </lineage>
</organism>
<dbReference type="Pfam" id="PF02801">
    <property type="entry name" value="Ketoacyl-synt_C"/>
    <property type="match status" value="1"/>
</dbReference>
<evidence type="ECO:0000259" key="9">
    <source>
        <dbReference type="PROSITE" id="PS52019"/>
    </source>
</evidence>
<evidence type="ECO:0000256" key="1">
    <source>
        <dbReference type="ARBA" id="ARBA00022450"/>
    </source>
</evidence>
<dbReference type="Pfam" id="PF00109">
    <property type="entry name" value="ketoacyl-synt"/>
    <property type="match status" value="1"/>
</dbReference>
<dbReference type="InterPro" id="IPR016039">
    <property type="entry name" value="Thiolase-like"/>
</dbReference>
<dbReference type="InterPro" id="IPR014030">
    <property type="entry name" value="Ketoacyl_synth_N"/>
</dbReference>
<dbReference type="InterPro" id="IPR029063">
    <property type="entry name" value="SAM-dependent_MTases_sf"/>
</dbReference>
<dbReference type="Proteomes" id="UP000245768">
    <property type="component" value="Unassembled WGS sequence"/>
</dbReference>
<dbReference type="Gene3D" id="3.40.47.10">
    <property type="match status" value="1"/>
</dbReference>
<name>A0A316YCL4_9BASI</name>
<keyword evidence="5" id="KW-0511">Multifunctional enzyme</keyword>
<dbReference type="CDD" id="cd00833">
    <property type="entry name" value="PKS"/>
    <property type="match status" value="1"/>
</dbReference>
<dbReference type="RefSeq" id="XP_025374434.1">
    <property type="nucleotide sequence ID" value="XM_025524530.1"/>
</dbReference>
<dbReference type="InParanoid" id="A0A316YCL4"/>
<dbReference type="PROSITE" id="PS52004">
    <property type="entry name" value="KS3_2"/>
    <property type="match status" value="1"/>
</dbReference>
<dbReference type="Pfam" id="PF00698">
    <property type="entry name" value="Acyl_transf_1"/>
    <property type="match status" value="1"/>
</dbReference>
<dbReference type="Gene3D" id="3.10.129.110">
    <property type="entry name" value="Polyketide synthase dehydratase"/>
    <property type="match status" value="1"/>
</dbReference>
<dbReference type="CDD" id="cd02440">
    <property type="entry name" value="AdoMet_MTases"/>
    <property type="match status" value="1"/>
</dbReference>
<evidence type="ECO:0000313" key="10">
    <source>
        <dbReference type="EMBL" id="PWN87236.1"/>
    </source>
</evidence>
<dbReference type="Pfam" id="PF08659">
    <property type="entry name" value="KR"/>
    <property type="match status" value="1"/>
</dbReference>
<dbReference type="Gene3D" id="3.40.366.10">
    <property type="entry name" value="Malonyl-Coenzyme A Acyl Carrier Protein, domain 2"/>
    <property type="match status" value="1"/>
</dbReference>
<dbReference type="InterPro" id="IPR049551">
    <property type="entry name" value="PKS_DH_C"/>
</dbReference>
<dbReference type="Pfam" id="PF14765">
    <property type="entry name" value="PS-DH"/>
    <property type="match status" value="1"/>
</dbReference>
<dbReference type="SMART" id="SM00822">
    <property type="entry name" value="PKS_KR"/>
    <property type="match status" value="1"/>
</dbReference>
<dbReference type="GO" id="GO:0004312">
    <property type="term" value="F:fatty acid synthase activity"/>
    <property type="evidence" value="ECO:0007669"/>
    <property type="project" value="TreeGrafter"/>
</dbReference>
<protein>
    <submittedName>
        <fullName evidence="10">Uncharacterized protein</fullName>
    </submittedName>
</protein>
<dbReference type="InterPro" id="IPR020807">
    <property type="entry name" value="PKS_DH"/>
</dbReference>
<dbReference type="SUPFAM" id="SSF47336">
    <property type="entry name" value="ACP-like"/>
    <property type="match status" value="1"/>
</dbReference>
<dbReference type="InterPro" id="IPR042104">
    <property type="entry name" value="PKS_dehydratase_sf"/>
</dbReference>
<accession>A0A316YCL4</accession>